<name>A0AAW6RF95_GORRU</name>
<geneLocation type="plasmid" evidence="9">
    <name>p1517_part_1</name>
</geneLocation>
<keyword evidence="2" id="KW-0378">Hydrolase</keyword>
<dbReference type="Pfam" id="PF13406">
    <property type="entry name" value="SLT_2"/>
    <property type="match status" value="1"/>
</dbReference>
<dbReference type="InterPro" id="IPR016047">
    <property type="entry name" value="M23ase_b-sheet_dom"/>
</dbReference>
<feature type="domain" description="ARB-07466-like C-terminal" evidence="8">
    <location>
        <begin position="351"/>
        <end position="456"/>
    </location>
</feature>
<dbReference type="CDD" id="cd13399">
    <property type="entry name" value="Slt35-like"/>
    <property type="match status" value="1"/>
</dbReference>
<dbReference type="PANTHER" id="PTHR21666:SF270">
    <property type="entry name" value="MUREIN HYDROLASE ACTIVATOR ENVC"/>
    <property type="match status" value="1"/>
</dbReference>
<dbReference type="AlphaFoldDB" id="A0AAW6RF95"/>
<reference evidence="9" key="1">
    <citation type="submission" date="2023-04" db="EMBL/GenBank/DDBJ databases">
        <title>Characterization and analysis of the complete genome of Gordonia rubripertincta 112, the degrader of aromatic and aliphatic compounds.</title>
        <authorList>
            <person name="Frantsuzova E."/>
            <person name="Bogun A."/>
            <person name="Delegan Y."/>
        </authorList>
    </citation>
    <scope>NUCLEOTIDE SEQUENCE</scope>
    <source>
        <strain evidence="9">112</strain>
        <plasmid evidence="9">p1517_part_1</plasmid>
    </source>
</reference>
<evidence type="ECO:0000259" key="6">
    <source>
        <dbReference type="Pfam" id="PF06737"/>
    </source>
</evidence>
<organism evidence="9">
    <name type="scientific">Gordonia rubripertincta</name>
    <name type="common">Rhodococcus corallinus</name>
    <dbReference type="NCBI Taxonomy" id="36822"/>
    <lineage>
        <taxon>Bacteria</taxon>
        <taxon>Bacillati</taxon>
        <taxon>Actinomycetota</taxon>
        <taxon>Actinomycetes</taxon>
        <taxon>Mycobacteriales</taxon>
        <taxon>Gordoniaceae</taxon>
        <taxon>Gordonia</taxon>
    </lineage>
</organism>
<dbReference type="Pfam" id="PF01551">
    <property type="entry name" value="Peptidase_M23"/>
    <property type="match status" value="1"/>
</dbReference>
<keyword evidence="9" id="KW-0614">Plasmid</keyword>
<feature type="transmembrane region" description="Helical" evidence="4">
    <location>
        <begin position="7"/>
        <end position="27"/>
    </location>
</feature>
<evidence type="ECO:0000259" key="8">
    <source>
        <dbReference type="Pfam" id="PF26571"/>
    </source>
</evidence>
<dbReference type="InterPro" id="IPR058593">
    <property type="entry name" value="ARB_07466-like_C"/>
</dbReference>
<feature type="region of interest" description="Disordered" evidence="3">
    <location>
        <begin position="186"/>
        <end position="207"/>
    </location>
</feature>
<keyword evidence="4" id="KW-1133">Transmembrane helix</keyword>
<dbReference type="InterPro" id="IPR050570">
    <property type="entry name" value="Cell_wall_metabolism_enzyme"/>
</dbReference>
<feature type="region of interest" description="Disordered" evidence="3">
    <location>
        <begin position="470"/>
        <end position="508"/>
    </location>
</feature>
<dbReference type="CDD" id="cd13925">
    <property type="entry name" value="RPF"/>
    <property type="match status" value="1"/>
</dbReference>
<evidence type="ECO:0000313" key="9">
    <source>
        <dbReference type="EMBL" id="MDG6783020.1"/>
    </source>
</evidence>
<sequence>MNDGAKGGLAAALALVVAIPLIVVTMLSTVVTDCETPGAGAGSSGGGNPGQRTMPMKKGTYSLTSGFGPRGGAMHQGVDFGSQPGVPIYAAFDGTVSKSGPASGFGQWIVLSHNIDGKRVDTVYGHVFPQDLMVKEGQKVTAGQQISRAGYNGEVSPPGPGGTHLHFEVWEGGWGQRVIDPMPWLKGAREPGSAPPPAAPAPGTGGADADVVTVADWNKVAEHESGGNWSINTGNGYYGGLQFSASTWTGFGGAKYAPTADKATPGQQMEIANKTLQGQGWDAWPVTSRKAGVRSKKPAPEGTFVDSAPARAPPAPPAAGAPRAETLGAVTDSSGELDVSKPMASRLGSEAHFQTNTVRLVRAVAQRFPQLKTIGGWRADGGGFSDHPDGRAADIMIPNDGRDPANVELGNRIQRYVMANKDVFHVEYTIWRQYYQPARGPGNTMLDRGGWTANHFDHVHVTLDRSPLYNGEDLGRIRDRGGDAGGGSSGSDDCAPEGTPGGGGGNVKVGTVPADWARWYNEAGKICPQITSSLLASQGKQETGFRATAVSPDAAMGPGQFIPSTWATYGKDYDRDGRVDPYSLGDGIMAQGHFMCDIAKQIDGWIASGAVDERSGPNKDRRGLYLAAYNAGPGAVQSSGGFPNQHPRHFSETRPYAEIIIRNEPAFRDSLPVER</sequence>
<feature type="domain" description="M23ase beta-sheet core" evidence="5">
    <location>
        <begin position="74"/>
        <end position="173"/>
    </location>
</feature>
<dbReference type="InterPro" id="IPR031304">
    <property type="entry name" value="SLT_2"/>
</dbReference>
<dbReference type="SUPFAM" id="SSF51261">
    <property type="entry name" value="Duplicated hybrid motif"/>
    <property type="match status" value="1"/>
</dbReference>
<gene>
    <name evidence="9" type="ORF">QBL07_19565</name>
</gene>
<feature type="compositionally biased region" description="Basic and acidic residues" evidence="3">
    <location>
        <begin position="473"/>
        <end position="482"/>
    </location>
</feature>
<proteinExistence type="inferred from homology"/>
<dbReference type="InterPro" id="IPR011055">
    <property type="entry name" value="Dup_hybrid_motif"/>
</dbReference>
<protein>
    <submittedName>
        <fullName evidence="9">Transglycosylase family protein</fullName>
    </submittedName>
</protein>
<dbReference type="InterPro" id="IPR023346">
    <property type="entry name" value="Lysozyme-like_dom_sf"/>
</dbReference>
<comment type="similarity">
    <text evidence="1">Belongs to the transglycosylase family. Rpf subfamily.</text>
</comment>
<dbReference type="EMBL" id="JARUXG010000015">
    <property type="protein sequence ID" value="MDG6783020.1"/>
    <property type="molecule type" value="Genomic_DNA"/>
</dbReference>
<keyword evidence="4" id="KW-0812">Transmembrane</keyword>
<dbReference type="Gene3D" id="1.10.530.10">
    <property type="match status" value="2"/>
</dbReference>
<dbReference type="PANTHER" id="PTHR21666">
    <property type="entry name" value="PEPTIDASE-RELATED"/>
    <property type="match status" value="1"/>
</dbReference>
<feature type="region of interest" description="Disordered" evidence="3">
    <location>
        <begin position="290"/>
        <end position="323"/>
    </location>
</feature>
<evidence type="ECO:0000256" key="3">
    <source>
        <dbReference type="SAM" id="MobiDB-lite"/>
    </source>
</evidence>
<dbReference type="Pfam" id="PF06737">
    <property type="entry name" value="Transglycosylas"/>
    <property type="match status" value="1"/>
</dbReference>
<comment type="caution">
    <text evidence="9">The sequence shown here is derived from an EMBL/GenBank/DDBJ whole genome shotgun (WGS) entry which is preliminary data.</text>
</comment>
<feature type="domain" description="Transglycosylase SLT" evidence="7">
    <location>
        <begin position="550"/>
        <end position="595"/>
    </location>
</feature>
<evidence type="ECO:0000256" key="4">
    <source>
        <dbReference type="SAM" id="Phobius"/>
    </source>
</evidence>
<dbReference type="Pfam" id="PF26571">
    <property type="entry name" value="VldE"/>
    <property type="match status" value="1"/>
</dbReference>
<evidence type="ECO:0000256" key="1">
    <source>
        <dbReference type="ARBA" id="ARBA00010830"/>
    </source>
</evidence>
<evidence type="ECO:0000259" key="5">
    <source>
        <dbReference type="Pfam" id="PF01551"/>
    </source>
</evidence>
<dbReference type="Gene3D" id="2.70.70.10">
    <property type="entry name" value="Glucose Permease (Domain IIA)"/>
    <property type="match status" value="1"/>
</dbReference>
<dbReference type="CDD" id="cd12797">
    <property type="entry name" value="M23_peptidase"/>
    <property type="match status" value="1"/>
</dbReference>
<evidence type="ECO:0000259" key="7">
    <source>
        <dbReference type="Pfam" id="PF13406"/>
    </source>
</evidence>
<dbReference type="GO" id="GO:0004222">
    <property type="term" value="F:metalloendopeptidase activity"/>
    <property type="evidence" value="ECO:0007669"/>
    <property type="project" value="TreeGrafter"/>
</dbReference>
<accession>A0AAW6RF95</accession>
<feature type="domain" description="Resuscitation-promoting factor core lysozyme-like" evidence="6">
    <location>
        <begin position="214"/>
        <end position="286"/>
    </location>
</feature>
<dbReference type="InterPro" id="IPR010618">
    <property type="entry name" value="RPF"/>
</dbReference>
<keyword evidence="4" id="KW-0472">Membrane</keyword>
<dbReference type="SUPFAM" id="SSF53955">
    <property type="entry name" value="Lysozyme-like"/>
    <property type="match status" value="2"/>
</dbReference>
<evidence type="ECO:0000256" key="2">
    <source>
        <dbReference type="ARBA" id="ARBA00022801"/>
    </source>
</evidence>